<reference evidence="1 2" key="1">
    <citation type="submission" date="2023-08" db="EMBL/GenBank/DDBJ databases">
        <title>A Necator americanus chromosomal reference genome.</title>
        <authorList>
            <person name="Ilik V."/>
            <person name="Petrzelkova K.J."/>
            <person name="Pardy F."/>
            <person name="Fuh T."/>
            <person name="Niatou-Singa F.S."/>
            <person name="Gouil Q."/>
            <person name="Baker L."/>
            <person name="Ritchie M.E."/>
            <person name="Jex A.R."/>
            <person name="Gazzola D."/>
            <person name="Li H."/>
            <person name="Toshio Fujiwara R."/>
            <person name="Zhan B."/>
            <person name="Aroian R.V."/>
            <person name="Pafco B."/>
            <person name="Schwarz E.M."/>
        </authorList>
    </citation>
    <scope>NUCLEOTIDE SEQUENCE [LARGE SCALE GENOMIC DNA]</scope>
    <source>
        <strain evidence="1 2">Aroian</strain>
        <tissue evidence="1">Whole animal</tissue>
    </source>
</reference>
<gene>
    <name evidence="1" type="primary">Necator_chrI.g3780</name>
    <name evidence="1" type="ORF">RB195_007651</name>
</gene>
<accession>A0ABR1BYD6</accession>
<keyword evidence="2" id="KW-1185">Reference proteome</keyword>
<name>A0ABR1BYD6_NECAM</name>
<organism evidence="1 2">
    <name type="scientific">Necator americanus</name>
    <name type="common">Human hookworm</name>
    <dbReference type="NCBI Taxonomy" id="51031"/>
    <lineage>
        <taxon>Eukaryota</taxon>
        <taxon>Metazoa</taxon>
        <taxon>Ecdysozoa</taxon>
        <taxon>Nematoda</taxon>
        <taxon>Chromadorea</taxon>
        <taxon>Rhabditida</taxon>
        <taxon>Rhabditina</taxon>
        <taxon>Rhabditomorpha</taxon>
        <taxon>Strongyloidea</taxon>
        <taxon>Ancylostomatidae</taxon>
        <taxon>Bunostominae</taxon>
        <taxon>Necator</taxon>
    </lineage>
</organism>
<sequence>MISTSVNPILYCYLQSKLISHQVVWHFWFFGPLVTSGAGLQIRLIESSHYATPIQSVSRQPGLVQAALATPVTLHKNRARSKRSEVA</sequence>
<evidence type="ECO:0000313" key="1">
    <source>
        <dbReference type="EMBL" id="KAK6731308.1"/>
    </source>
</evidence>
<evidence type="ECO:0008006" key="3">
    <source>
        <dbReference type="Google" id="ProtNLM"/>
    </source>
</evidence>
<protein>
    <recommendedName>
        <fullName evidence="3">G-protein coupled receptors family 1 profile domain-containing protein</fullName>
    </recommendedName>
</protein>
<dbReference type="Proteomes" id="UP001303046">
    <property type="component" value="Unassembled WGS sequence"/>
</dbReference>
<proteinExistence type="predicted"/>
<comment type="caution">
    <text evidence="1">The sequence shown here is derived from an EMBL/GenBank/DDBJ whole genome shotgun (WGS) entry which is preliminary data.</text>
</comment>
<dbReference type="EMBL" id="JAVFWL010000001">
    <property type="protein sequence ID" value="KAK6731308.1"/>
    <property type="molecule type" value="Genomic_DNA"/>
</dbReference>
<evidence type="ECO:0000313" key="2">
    <source>
        <dbReference type="Proteomes" id="UP001303046"/>
    </source>
</evidence>